<accession>A0A7J8WKD2</accession>
<keyword evidence="12" id="KW-1185">Reference proteome</keyword>
<keyword evidence="9" id="KW-0503">Monooxygenase</keyword>
<evidence type="ECO:0000313" key="11">
    <source>
        <dbReference type="EMBL" id="MBA0675059.1"/>
    </source>
</evidence>
<keyword evidence="8" id="KW-0408">Iron</keyword>
<dbReference type="GO" id="GO:0016705">
    <property type="term" value="F:oxidoreductase activity, acting on paired donors, with incorporation or reduction of molecular oxygen"/>
    <property type="evidence" value="ECO:0007669"/>
    <property type="project" value="InterPro"/>
</dbReference>
<organism evidence="11 12">
    <name type="scientific">Gossypium aridum</name>
    <name type="common">American cotton</name>
    <name type="synonym">Erioxylum aridum</name>
    <dbReference type="NCBI Taxonomy" id="34290"/>
    <lineage>
        <taxon>Eukaryota</taxon>
        <taxon>Viridiplantae</taxon>
        <taxon>Streptophyta</taxon>
        <taxon>Embryophyta</taxon>
        <taxon>Tracheophyta</taxon>
        <taxon>Spermatophyta</taxon>
        <taxon>Magnoliopsida</taxon>
        <taxon>eudicotyledons</taxon>
        <taxon>Gunneridae</taxon>
        <taxon>Pentapetalae</taxon>
        <taxon>rosids</taxon>
        <taxon>malvids</taxon>
        <taxon>Malvales</taxon>
        <taxon>Malvaceae</taxon>
        <taxon>Malvoideae</taxon>
        <taxon>Gossypium</taxon>
    </lineage>
</organism>
<name>A0A7J8WKD2_GOSAI</name>
<gene>
    <name evidence="11" type="ORF">Goari_016622</name>
</gene>
<protein>
    <submittedName>
        <fullName evidence="11">Uncharacterized protein</fullName>
    </submittedName>
</protein>
<dbReference type="PANTHER" id="PTHR47947">
    <property type="entry name" value="CYTOCHROME P450 82C3-RELATED"/>
    <property type="match status" value="1"/>
</dbReference>
<dbReference type="PRINTS" id="PR00385">
    <property type="entry name" value="P450"/>
</dbReference>
<evidence type="ECO:0000256" key="1">
    <source>
        <dbReference type="ARBA" id="ARBA00004167"/>
    </source>
</evidence>
<evidence type="ECO:0000256" key="10">
    <source>
        <dbReference type="ARBA" id="ARBA00023136"/>
    </source>
</evidence>
<comment type="subcellular location">
    <subcellularLocation>
        <location evidence="1">Membrane</location>
        <topology evidence="1">Single-pass membrane protein</topology>
    </subcellularLocation>
</comment>
<keyword evidence="6" id="KW-1133">Transmembrane helix</keyword>
<comment type="caution">
    <text evidence="11">The sequence shown here is derived from an EMBL/GenBank/DDBJ whole genome shotgun (WGS) entry which is preliminary data.</text>
</comment>
<keyword evidence="3" id="KW-0349">Heme</keyword>
<sequence>LDLEIGRDRWVQDSDIEKLVYLKAIIKETFRLYPAAPISVPHEAMEDCRASGYHIPKGTRLFVNLWKLHRDPRLPFCSGGRSCPGMTLALQLTHLTIARLLQGFDLTTPFNAPIDISEGTGAVMPKTTPLQLVLTPRLPRHLYRLEM</sequence>
<dbReference type="Gene3D" id="1.10.630.10">
    <property type="entry name" value="Cytochrome P450"/>
    <property type="match status" value="1"/>
</dbReference>
<keyword evidence="7" id="KW-0560">Oxidoreductase</keyword>
<evidence type="ECO:0000256" key="5">
    <source>
        <dbReference type="ARBA" id="ARBA00022723"/>
    </source>
</evidence>
<dbReference type="Proteomes" id="UP000593577">
    <property type="component" value="Unassembled WGS sequence"/>
</dbReference>
<keyword evidence="4" id="KW-0812">Transmembrane</keyword>
<evidence type="ECO:0000256" key="8">
    <source>
        <dbReference type="ARBA" id="ARBA00023004"/>
    </source>
</evidence>
<evidence type="ECO:0000256" key="6">
    <source>
        <dbReference type="ARBA" id="ARBA00022989"/>
    </source>
</evidence>
<evidence type="ECO:0000256" key="9">
    <source>
        <dbReference type="ARBA" id="ARBA00023033"/>
    </source>
</evidence>
<feature type="non-terminal residue" evidence="11">
    <location>
        <position position="147"/>
    </location>
</feature>
<dbReference type="GO" id="GO:0020037">
    <property type="term" value="F:heme binding"/>
    <property type="evidence" value="ECO:0007669"/>
    <property type="project" value="InterPro"/>
</dbReference>
<dbReference type="PANTHER" id="PTHR47947:SF1">
    <property type="entry name" value="CYTOCHROME P450 82E3"/>
    <property type="match status" value="1"/>
</dbReference>
<evidence type="ECO:0000313" key="12">
    <source>
        <dbReference type="Proteomes" id="UP000593577"/>
    </source>
</evidence>
<evidence type="ECO:0000256" key="3">
    <source>
        <dbReference type="ARBA" id="ARBA00022617"/>
    </source>
</evidence>
<dbReference type="InterPro" id="IPR001128">
    <property type="entry name" value="Cyt_P450"/>
</dbReference>
<dbReference type="GO" id="GO:0004497">
    <property type="term" value="F:monooxygenase activity"/>
    <property type="evidence" value="ECO:0007669"/>
    <property type="project" value="UniProtKB-KW"/>
</dbReference>
<keyword evidence="10" id="KW-0472">Membrane</keyword>
<keyword evidence="5" id="KW-0479">Metal-binding</keyword>
<comment type="similarity">
    <text evidence="2">Belongs to the cytochrome P450 family.</text>
</comment>
<proteinExistence type="inferred from homology"/>
<evidence type="ECO:0000256" key="4">
    <source>
        <dbReference type="ARBA" id="ARBA00022692"/>
    </source>
</evidence>
<dbReference type="Pfam" id="PF00067">
    <property type="entry name" value="p450"/>
    <property type="match status" value="2"/>
</dbReference>
<dbReference type="InterPro" id="IPR050651">
    <property type="entry name" value="Plant_Cytochrome_P450_Monoox"/>
</dbReference>
<dbReference type="InterPro" id="IPR036396">
    <property type="entry name" value="Cyt_P450_sf"/>
</dbReference>
<dbReference type="EMBL" id="JABFAA010000001">
    <property type="protein sequence ID" value="MBA0675059.1"/>
    <property type="molecule type" value="Genomic_DNA"/>
</dbReference>
<evidence type="ECO:0000256" key="2">
    <source>
        <dbReference type="ARBA" id="ARBA00010617"/>
    </source>
</evidence>
<dbReference type="AlphaFoldDB" id="A0A7J8WKD2"/>
<dbReference type="SUPFAM" id="SSF48264">
    <property type="entry name" value="Cytochrome P450"/>
    <property type="match status" value="1"/>
</dbReference>
<dbReference type="GO" id="GO:0005506">
    <property type="term" value="F:iron ion binding"/>
    <property type="evidence" value="ECO:0007669"/>
    <property type="project" value="InterPro"/>
</dbReference>
<reference evidence="11 12" key="1">
    <citation type="journal article" date="2019" name="Genome Biol. Evol.">
        <title>Insights into the evolution of the New World diploid cottons (Gossypium, subgenus Houzingenia) based on genome sequencing.</title>
        <authorList>
            <person name="Grover C.E."/>
            <person name="Arick M.A. 2nd"/>
            <person name="Thrash A."/>
            <person name="Conover J.L."/>
            <person name="Sanders W.S."/>
            <person name="Peterson D.G."/>
            <person name="Frelichowski J.E."/>
            <person name="Scheffler J.A."/>
            <person name="Scheffler B.E."/>
            <person name="Wendel J.F."/>
        </authorList>
    </citation>
    <scope>NUCLEOTIDE SEQUENCE [LARGE SCALE GENOMIC DNA]</scope>
    <source>
        <strain evidence="11">185</strain>
        <tissue evidence="11">Leaf</tissue>
    </source>
</reference>
<dbReference type="GO" id="GO:0016020">
    <property type="term" value="C:membrane"/>
    <property type="evidence" value="ECO:0007669"/>
    <property type="project" value="UniProtKB-SubCell"/>
</dbReference>
<evidence type="ECO:0000256" key="7">
    <source>
        <dbReference type="ARBA" id="ARBA00023002"/>
    </source>
</evidence>